<keyword evidence="3 6" id="KW-0812">Transmembrane</keyword>
<reference evidence="7" key="1">
    <citation type="submission" date="2018-07" db="EMBL/GenBank/DDBJ databases">
        <authorList>
            <person name="Quirk P.G."/>
            <person name="Krulwich T.A."/>
        </authorList>
    </citation>
    <scope>NUCLEOTIDE SEQUENCE</scope>
</reference>
<evidence type="ECO:0000256" key="4">
    <source>
        <dbReference type="ARBA" id="ARBA00022989"/>
    </source>
</evidence>
<dbReference type="GO" id="GO:0043190">
    <property type="term" value="C:ATP-binding cassette (ABC) transporter complex"/>
    <property type="evidence" value="ECO:0007669"/>
    <property type="project" value="TreeGrafter"/>
</dbReference>
<protein>
    <submittedName>
        <fullName evidence="7">Putative permease YjgP/YjgQ family protein</fullName>
    </submittedName>
</protein>
<feature type="transmembrane region" description="Helical" evidence="6">
    <location>
        <begin position="273"/>
        <end position="292"/>
    </location>
</feature>
<evidence type="ECO:0000256" key="3">
    <source>
        <dbReference type="ARBA" id="ARBA00022692"/>
    </source>
</evidence>
<keyword evidence="5 6" id="KW-0472">Membrane</keyword>
<dbReference type="Pfam" id="PF03739">
    <property type="entry name" value="LptF_LptG"/>
    <property type="match status" value="1"/>
</dbReference>
<dbReference type="GO" id="GO:0015920">
    <property type="term" value="P:lipopolysaccharide transport"/>
    <property type="evidence" value="ECO:0007669"/>
    <property type="project" value="TreeGrafter"/>
</dbReference>
<keyword evidence="2" id="KW-1003">Cell membrane</keyword>
<comment type="subcellular location">
    <subcellularLocation>
        <location evidence="1">Cell membrane</location>
        <topology evidence="1">Multi-pass membrane protein</topology>
    </subcellularLocation>
</comment>
<dbReference type="PANTHER" id="PTHR33529">
    <property type="entry name" value="SLR0882 PROTEIN-RELATED"/>
    <property type="match status" value="1"/>
</dbReference>
<dbReference type="PANTHER" id="PTHR33529:SF2">
    <property type="entry name" value="LIPOPOLYSACCHARIDE EXPORT SYSTEM PERMEASE PROTEIN LPTG"/>
    <property type="match status" value="1"/>
</dbReference>
<keyword evidence="4 6" id="KW-1133">Transmembrane helix</keyword>
<dbReference type="EMBL" id="UIDG01000568">
    <property type="protein sequence ID" value="SUS08249.1"/>
    <property type="molecule type" value="Genomic_DNA"/>
</dbReference>
<evidence type="ECO:0000256" key="5">
    <source>
        <dbReference type="ARBA" id="ARBA00023136"/>
    </source>
</evidence>
<dbReference type="AlphaFoldDB" id="A0A380TKM9"/>
<feature type="transmembrane region" description="Helical" evidence="6">
    <location>
        <begin position="328"/>
        <end position="351"/>
    </location>
</feature>
<feature type="transmembrane region" description="Helical" evidence="6">
    <location>
        <begin position="12"/>
        <end position="32"/>
    </location>
</feature>
<feature type="transmembrane region" description="Helical" evidence="6">
    <location>
        <begin position="298"/>
        <end position="316"/>
    </location>
</feature>
<organism evidence="7">
    <name type="scientific">metagenome</name>
    <dbReference type="NCBI Taxonomy" id="256318"/>
    <lineage>
        <taxon>unclassified sequences</taxon>
        <taxon>metagenomes</taxon>
    </lineage>
</organism>
<evidence type="ECO:0000313" key="7">
    <source>
        <dbReference type="EMBL" id="SUS08249.1"/>
    </source>
</evidence>
<dbReference type="InterPro" id="IPR005495">
    <property type="entry name" value="LptG/LptF_permease"/>
</dbReference>
<feature type="transmembrane region" description="Helical" evidence="6">
    <location>
        <begin position="61"/>
        <end position="82"/>
    </location>
</feature>
<feature type="transmembrane region" description="Helical" evidence="6">
    <location>
        <begin position="88"/>
        <end position="111"/>
    </location>
</feature>
<proteinExistence type="predicted"/>
<gene>
    <name evidence="7" type="ORF">DF3PB_610014</name>
</gene>
<evidence type="ECO:0000256" key="1">
    <source>
        <dbReference type="ARBA" id="ARBA00004651"/>
    </source>
</evidence>
<sequence>MTAIVRYLTSRYLFHLLLVLVALAALSLAFDLMEKGDQVLRADNGGVSALARYAGLRTPDVLAQMLPMACLLGGVVTMALLIRHAELVALWSTGISSLGIARALIPVAVALGAAQFMLDDLAVPKAADALRAWGVGNERDTVFAEDSDAVWLMSGPNIVRVPRESGRAGQLFGITIFERDKDGALLRQIDAERADPAAEGWTLYGVQVLNTGSAAVESLPGMNWPGRIDIGYLPLLAKKYRDLSISDMQVLIGNHGFGQQPPYLAKTWLYHRLTMLITPALMIGLVVALANWHSRSGTFGPMFLLSLGIGFGFLALDRMSLAMGESGLLPPLAGALAVKVALIGLIGALFLRNER</sequence>
<evidence type="ECO:0000256" key="6">
    <source>
        <dbReference type="SAM" id="Phobius"/>
    </source>
</evidence>
<name>A0A380TKM9_9ZZZZ</name>
<accession>A0A380TKM9</accession>
<evidence type="ECO:0000256" key="2">
    <source>
        <dbReference type="ARBA" id="ARBA00022475"/>
    </source>
</evidence>